<evidence type="ECO:0000313" key="1">
    <source>
        <dbReference type="EMBL" id="MBW0572209.1"/>
    </source>
</evidence>
<name>A0A9Q3PS92_9BASI</name>
<gene>
    <name evidence="1" type="ORF">O181_111924</name>
</gene>
<dbReference type="EMBL" id="AVOT02089653">
    <property type="protein sequence ID" value="MBW0572209.1"/>
    <property type="molecule type" value="Genomic_DNA"/>
</dbReference>
<protein>
    <submittedName>
        <fullName evidence="1">Uncharacterized protein</fullName>
    </submittedName>
</protein>
<accession>A0A9Q3PS92</accession>
<sequence>MEIKEEAENENKFILTEEEFPWEGYTNWQPLRDANLVEQNNNNPRNNCEGSNQHVKWLEDITTPKKKKLEIIKDRSSKKKKNTKVEKEYFWLTQNKKLYAQACKSIWQSNIRPQHKMRIGQKIIIEMKISSRITLMSMNIFTIKISMKKE</sequence>
<proteinExistence type="predicted"/>
<reference evidence="1" key="1">
    <citation type="submission" date="2021-03" db="EMBL/GenBank/DDBJ databases">
        <title>Draft genome sequence of rust myrtle Austropuccinia psidii MF-1, a brazilian biotype.</title>
        <authorList>
            <person name="Quecine M.C."/>
            <person name="Pachon D.M.R."/>
            <person name="Bonatelli M.L."/>
            <person name="Correr F.H."/>
            <person name="Franceschini L.M."/>
            <person name="Leite T.F."/>
            <person name="Margarido G.R.A."/>
            <person name="Almeida C.A."/>
            <person name="Ferrarezi J.A."/>
            <person name="Labate C.A."/>
        </authorList>
    </citation>
    <scope>NUCLEOTIDE SEQUENCE</scope>
    <source>
        <strain evidence="1">MF-1</strain>
    </source>
</reference>
<comment type="caution">
    <text evidence="1">The sequence shown here is derived from an EMBL/GenBank/DDBJ whole genome shotgun (WGS) entry which is preliminary data.</text>
</comment>
<dbReference type="AlphaFoldDB" id="A0A9Q3PS92"/>
<keyword evidence="2" id="KW-1185">Reference proteome</keyword>
<evidence type="ECO:0000313" key="2">
    <source>
        <dbReference type="Proteomes" id="UP000765509"/>
    </source>
</evidence>
<dbReference type="Proteomes" id="UP000765509">
    <property type="component" value="Unassembled WGS sequence"/>
</dbReference>
<organism evidence="1 2">
    <name type="scientific">Austropuccinia psidii MF-1</name>
    <dbReference type="NCBI Taxonomy" id="1389203"/>
    <lineage>
        <taxon>Eukaryota</taxon>
        <taxon>Fungi</taxon>
        <taxon>Dikarya</taxon>
        <taxon>Basidiomycota</taxon>
        <taxon>Pucciniomycotina</taxon>
        <taxon>Pucciniomycetes</taxon>
        <taxon>Pucciniales</taxon>
        <taxon>Sphaerophragmiaceae</taxon>
        <taxon>Austropuccinia</taxon>
    </lineage>
</organism>